<evidence type="ECO:0000313" key="3">
    <source>
        <dbReference type="WBParaSite" id="PEQ_0000518701-mRNA-1"/>
    </source>
</evidence>
<dbReference type="Proteomes" id="UP000887564">
    <property type="component" value="Unplaced"/>
</dbReference>
<dbReference type="Pfam" id="PF16399">
    <property type="entry name" value="Aquarius_N_1st"/>
    <property type="match status" value="1"/>
</dbReference>
<proteinExistence type="predicted"/>
<dbReference type="AlphaFoldDB" id="A0A914RK77"/>
<organism evidence="2 3">
    <name type="scientific">Parascaris equorum</name>
    <name type="common">Equine roundworm</name>
    <dbReference type="NCBI Taxonomy" id="6256"/>
    <lineage>
        <taxon>Eukaryota</taxon>
        <taxon>Metazoa</taxon>
        <taxon>Ecdysozoa</taxon>
        <taxon>Nematoda</taxon>
        <taxon>Chromadorea</taxon>
        <taxon>Rhabditida</taxon>
        <taxon>Spirurina</taxon>
        <taxon>Ascaridomorpha</taxon>
        <taxon>Ascaridoidea</taxon>
        <taxon>Ascarididae</taxon>
        <taxon>Parascaris</taxon>
    </lineage>
</organism>
<feature type="domain" description="RNA helicase aquarius N-terminal" evidence="1">
    <location>
        <begin position="5"/>
        <end position="109"/>
    </location>
</feature>
<accession>A0A914RK77</accession>
<dbReference type="InterPro" id="IPR032174">
    <property type="entry name" value="Aquarius_N"/>
</dbReference>
<dbReference type="WBParaSite" id="PEQ_0000518701-mRNA-1">
    <property type="protein sequence ID" value="PEQ_0000518701-mRNA-1"/>
    <property type="gene ID" value="PEQ_0000518701"/>
</dbReference>
<name>A0A914RK77_PAREQ</name>
<sequence length="214" mass="24964">MIADVEIESVHYLERCLELFIDLEALLTTRRFFNALLHASNVITHCTLSPLISSEVGALLCQLLSMLKFYSRFEIDDVTGEPLTDGEMTDRHYAHVIKLQKAAFKYFSEDDLYKFAEYLHLVEGRESRPESTCPSKKYLIEMITLQCERRINQLQQLNDQPLYPTEKVIWDENLVPYDQYNGDGGEFFHMDDVVLTEKIFLLLVRQGLFTYPYG</sequence>
<evidence type="ECO:0000313" key="2">
    <source>
        <dbReference type="Proteomes" id="UP000887564"/>
    </source>
</evidence>
<protein>
    <submittedName>
        <fullName evidence="3">Intron-binding protein aquarius N-terminal domain-containing protein</fullName>
    </submittedName>
</protein>
<keyword evidence="2" id="KW-1185">Reference proteome</keyword>
<reference evidence="3" key="1">
    <citation type="submission" date="2022-11" db="UniProtKB">
        <authorList>
            <consortium name="WormBaseParasite"/>
        </authorList>
    </citation>
    <scope>IDENTIFICATION</scope>
</reference>
<evidence type="ECO:0000259" key="1">
    <source>
        <dbReference type="Pfam" id="PF16399"/>
    </source>
</evidence>